<dbReference type="AlphaFoldDB" id="A0A7C4W9D3"/>
<accession>A0A7C4W9D3</accession>
<dbReference type="Pfam" id="PF00005">
    <property type="entry name" value="ABC_tran"/>
    <property type="match status" value="1"/>
</dbReference>
<organism evidence="5">
    <name type="scientific">Fervidobacterium thailandense</name>
    <dbReference type="NCBI Taxonomy" id="1008305"/>
    <lineage>
        <taxon>Bacteria</taxon>
        <taxon>Thermotogati</taxon>
        <taxon>Thermotogota</taxon>
        <taxon>Thermotogae</taxon>
        <taxon>Thermotogales</taxon>
        <taxon>Fervidobacteriaceae</taxon>
        <taxon>Fervidobacterium</taxon>
    </lineage>
</organism>
<dbReference type="InterPro" id="IPR003593">
    <property type="entry name" value="AAA+_ATPase"/>
</dbReference>
<dbReference type="PROSITE" id="PS50893">
    <property type="entry name" value="ABC_TRANSPORTER_2"/>
    <property type="match status" value="1"/>
</dbReference>
<evidence type="ECO:0000256" key="3">
    <source>
        <dbReference type="ARBA" id="ARBA00022840"/>
    </source>
</evidence>
<evidence type="ECO:0000256" key="2">
    <source>
        <dbReference type="ARBA" id="ARBA00022741"/>
    </source>
</evidence>
<dbReference type="GO" id="GO:0016887">
    <property type="term" value="F:ATP hydrolysis activity"/>
    <property type="evidence" value="ECO:0007669"/>
    <property type="project" value="InterPro"/>
</dbReference>
<gene>
    <name evidence="5" type="ORF">ENT77_03630</name>
</gene>
<dbReference type="PANTHER" id="PTHR42788:SF13">
    <property type="entry name" value="ALIPHATIC SULFONATES IMPORT ATP-BINDING PROTEIN SSUB"/>
    <property type="match status" value="1"/>
</dbReference>
<comment type="caution">
    <text evidence="5">The sequence shown here is derived from an EMBL/GenBank/DDBJ whole genome shotgun (WGS) entry which is preliminary data.</text>
</comment>
<dbReference type="InterPro" id="IPR003439">
    <property type="entry name" value="ABC_transporter-like_ATP-bd"/>
</dbReference>
<dbReference type="InterPro" id="IPR017871">
    <property type="entry name" value="ABC_transporter-like_CS"/>
</dbReference>
<name>A0A7C4W9D3_9BACT</name>
<dbReference type="EMBL" id="DSZY01000014">
    <property type="protein sequence ID" value="HGU40271.1"/>
    <property type="molecule type" value="Genomic_DNA"/>
</dbReference>
<dbReference type="Gene3D" id="3.40.50.300">
    <property type="entry name" value="P-loop containing nucleotide triphosphate hydrolases"/>
    <property type="match status" value="1"/>
</dbReference>
<reference evidence="5" key="1">
    <citation type="journal article" date="2020" name="mSystems">
        <title>Genome- and Community-Level Interaction Insights into Carbon Utilization and Element Cycling Functions of Hydrothermarchaeota in Hydrothermal Sediment.</title>
        <authorList>
            <person name="Zhou Z."/>
            <person name="Liu Y."/>
            <person name="Xu W."/>
            <person name="Pan J."/>
            <person name="Luo Z.H."/>
            <person name="Li M."/>
        </authorList>
    </citation>
    <scope>NUCLEOTIDE SEQUENCE [LARGE SCALE GENOMIC DNA]</scope>
    <source>
        <strain evidence="5">SpSt-609</strain>
    </source>
</reference>
<dbReference type="SUPFAM" id="SSF52540">
    <property type="entry name" value="P-loop containing nucleoside triphosphate hydrolases"/>
    <property type="match status" value="1"/>
</dbReference>
<dbReference type="InterPro" id="IPR050166">
    <property type="entry name" value="ABC_transporter_ATP-bind"/>
</dbReference>
<keyword evidence="3 5" id="KW-0067">ATP-binding</keyword>
<keyword evidence="1" id="KW-0813">Transport</keyword>
<dbReference type="PANTHER" id="PTHR42788">
    <property type="entry name" value="TAURINE IMPORT ATP-BINDING PROTEIN-RELATED"/>
    <property type="match status" value="1"/>
</dbReference>
<evidence type="ECO:0000313" key="5">
    <source>
        <dbReference type="EMBL" id="HGU40271.1"/>
    </source>
</evidence>
<keyword evidence="2" id="KW-0547">Nucleotide-binding</keyword>
<proteinExistence type="predicted"/>
<feature type="domain" description="ABC transporter" evidence="4">
    <location>
        <begin position="3"/>
        <end position="215"/>
    </location>
</feature>
<dbReference type="SMART" id="SM00382">
    <property type="entry name" value="AAA"/>
    <property type="match status" value="1"/>
</dbReference>
<protein>
    <submittedName>
        <fullName evidence="5">ABC transporter ATP-binding protein</fullName>
    </submittedName>
</protein>
<evidence type="ECO:0000256" key="1">
    <source>
        <dbReference type="ARBA" id="ARBA00022448"/>
    </source>
</evidence>
<dbReference type="GO" id="GO:0005524">
    <property type="term" value="F:ATP binding"/>
    <property type="evidence" value="ECO:0007669"/>
    <property type="project" value="UniProtKB-KW"/>
</dbReference>
<sequence>MKLKVTNLSKNFGKLEVLRSVSFEVFEGESIALLGPSGCGKTTILRIVANLEHETMGYVERNFSKLAYVFQEPRLIPWKTVRENLWFVVENDEKIREVLNVLRLRGFEEYKPSKLSGGMRQRVNLARAFLVEPDLILMDEPFSSLDLQTKLSIIQDVNKRREEIGFSMVLVTHDIREAMLLADRIILLTDKPCVVCKEYDVTNVPKDIFEPRFTKLERLILADITNLL</sequence>
<dbReference type="PROSITE" id="PS00211">
    <property type="entry name" value="ABC_TRANSPORTER_1"/>
    <property type="match status" value="1"/>
</dbReference>
<evidence type="ECO:0000259" key="4">
    <source>
        <dbReference type="PROSITE" id="PS50893"/>
    </source>
</evidence>
<dbReference type="InterPro" id="IPR027417">
    <property type="entry name" value="P-loop_NTPase"/>
</dbReference>